<comment type="similarity">
    <text evidence="1">Belongs to the glycosyl hydrolase 32 family.</text>
</comment>
<name>A0A397P2J1_9SPHN</name>
<dbReference type="Proteomes" id="UP000266568">
    <property type="component" value="Unassembled WGS sequence"/>
</dbReference>
<dbReference type="InterPro" id="IPR023296">
    <property type="entry name" value="Glyco_hydro_beta-prop_sf"/>
</dbReference>
<dbReference type="SUPFAM" id="SSF75005">
    <property type="entry name" value="Arabinanase/levansucrase/invertase"/>
    <property type="match status" value="2"/>
</dbReference>
<evidence type="ECO:0000256" key="2">
    <source>
        <dbReference type="ARBA" id="ARBA00022801"/>
    </source>
</evidence>
<sequence length="344" mass="38661">MLAGLASGGGLAAVPALARPAPFDIAPYRTPYKLDRLIVTRSDDPAAFDSKFVDAPLVIRGPDRFYMYYYGFDGVGYQTGLAESDDLLNWRKRGIALGRDLSSPITRYNVAMSSILREPDLHAKGRPIKVGGRYLASWNAYPRPGMEEGPAVIGLAWSDDLIRWHRDDTPILRPEDGAEWEQAGLYRSYLIRDGGIYYLFYNAKNHDTPWLEQIGVATSRDLKTWRRHPGNPILKVGEPGSNDARFVANPCVMRHNGLWVMYYYGYTSRRGARDLLAIGRDPFRFEKVAEPMIDRGEPGSIDETHAHKPSVIWHDGALYHFYAAVAGQYPDEVRGVAVARSVPW</sequence>
<gene>
    <name evidence="5" type="ORF">DFR49_2025</name>
</gene>
<keyword evidence="2 5" id="KW-0378">Hydrolase</keyword>
<dbReference type="EMBL" id="QXDC01000003">
    <property type="protein sequence ID" value="RIA43796.1"/>
    <property type="molecule type" value="Genomic_DNA"/>
</dbReference>
<protein>
    <submittedName>
        <fullName evidence="5">Glycosyl hydrolase family 32</fullName>
    </submittedName>
</protein>
<dbReference type="Pfam" id="PF00251">
    <property type="entry name" value="Glyco_hydro_32N"/>
    <property type="match status" value="1"/>
</dbReference>
<dbReference type="OrthoDB" id="7064503at2"/>
<dbReference type="InterPro" id="IPR013148">
    <property type="entry name" value="Glyco_hydro_32_N"/>
</dbReference>
<feature type="domain" description="Glycosyl hydrolase family 32 N-terminal" evidence="4">
    <location>
        <begin position="191"/>
        <end position="328"/>
    </location>
</feature>
<evidence type="ECO:0000256" key="3">
    <source>
        <dbReference type="ARBA" id="ARBA00023295"/>
    </source>
</evidence>
<evidence type="ECO:0000259" key="4">
    <source>
        <dbReference type="Pfam" id="PF00251"/>
    </source>
</evidence>
<proteinExistence type="inferred from homology"/>
<organism evidence="5 6">
    <name type="scientific">Hephaestia caeni</name>
    <dbReference type="NCBI Taxonomy" id="645617"/>
    <lineage>
        <taxon>Bacteria</taxon>
        <taxon>Pseudomonadati</taxon>
        <taxon>Pseudomonadota</taxon>
        <taxon>Alphaproteobacteria</taxon>
        <taxon>Sphingomonadales</taxon>
        <taxon>Sphingomonadaceae</taxon>
        <taxon>Hephaestia</taxon>
    </lineage>
</organism>
<accession>A0A397P2J1</accession>
<reference evidence="5 6" key="1">
    <citation type="submission" date="2018-08" db="EMBL/GenBank/DDBJ databases">
        <title>Genomic Encyclopedia of Type Strains, Phase IV (KMG-IV): sequencing the most valuable type-strain genomes for metagenomic binning, comparative biology and taxonomic classification.</title>
        <authorList>
            <person name="Goeker M."/>
        </authorList>
    </citation>
    <scope>NUCLEOTIDE SEQUENCE [LARGE SCALE GENOMIC DNA]</scope>
    <source>
        <strain evidence="5 6">DSM 25527</strain>
    </source>
</reference>
<dbReference type="PANTHER" id="PTHR35279">
    <property type="match status" value="1"/>
</dbReference>
<dbReference type="Gene3D" id="2.115.10.20">
    <property type="entry name" value="Glycosyl hydrolase domain, family 43"/>
    <property type="match status" value="2"/>
</dbReference>
<keyword evidence="6" id="KW-1185">Reference proteome</keyword>
<keyword evidence="3" id="KW-0326">Glycosidase</keyword>
<evidence type="ECO:0000313" key="5">
    <source>
        <dbReference type="EMBL" id="RIA43796.1"/>
    </source>
</evidence>
<evidence type="ECO:0000313" key="6">
    <source>
        <dbReference type="Proteomes" id="UP000266568"/>
    </source>
</evidence>
<comment type="caution">
    <text evidence="5">The sequence shown here is derived from an EMBL/GenBank/DDBJ whole genome shotgun (WGS) entry which is preliminary data.</text>
</comment>
<dbReference type="AlphaFoldDB" id="A0A397P2J1"/>
<dbReference type="PANTHER" id="PTHR35279:SF1">
    <property type="entry name" value="ARABINANASE_LEVANSUCRASE_INVERTASE"/>
    <property type="match status" value="1"/>
</dbReference>
<evidence type="ECO:0000256" key="1">
    <source>
        <dbReference type="ARBA" id="ARBA00009902"/>
    </source>
</evidence>
<dbReference type="GO" id="GO:0016798">
    <property type="term" value="F:hydrolase activity, acting on glycosyl bonds"/>
    <property type="evidence" value="ECO:0007669"/>
    <property type="project" value="UniProtKB-KW"/>
</dbReference>